<evidence type="ECO:0000313" key="1">
    <source>
        <dbReference type="EMBL" id="KZS89622.1"/>
    </source>
</evidence>
<name>A0A164QG18_9AGAM</name>
<protein>
    <submittedName>
        <fullName evidence="1">Uncharacterized protein</fullName>
    </submittedName>
</protein>
<organism evidence="1 2">
    <name type="scientific">Sistotremastrum niveocremeum HHB9708</name>
    <dbReference type="NCBI Taxonomy" id="1314777"/>
    <lineage>
        <taxon>Eukaryota</taxon>
        <taxon>Fungi</taxon>
        <taxon>Dikarya</taxon>
        <taxon>Basidiomycota</taxon>
        <taxon>Agaricomycotina</taxon>
        <taxon>Agaricomycetes</taxon>
        <taxon>Sistotremastrales</taxon>
        <taxon>Sistotremastraceae</taxon>
        <taxon>Sertulicium</taxon>
        <taxon>Sertulicium niveocremeum</taxon>
    </lineage>
</organism>
<evidence type="ECO:0000313" key="2">
    <source>
        <dbReference type="Proteomes" id="UP000076722"/>
    </source>
</evidence>
<keyword evidence="2" id="KW-1185">Reference proteome</keyword>
<dbReference type="EMBL" id="KV419426">
    <property type="protein sequence ID" value="KZS89622.1"/>
    <property type="molecule type" value="Genomic_DNA"/>
</dbReference>
<proteinExistence type="predicted"/>
<gene>
    <name evidence="1" type="ORF">SISNIDRAFT_223473</name>
</gene>
<sequence>MPQVARNRIFSPQPRSSATSMHFIKAEIYWHACIAETRWIQYLIFEVTSPRLETTPGKTRRSHCDGRVFHYSVTLVPSPSSSKVVYEARRSGRNPKAKLVIDSAGPAKLSLKSSLPVPETQRKAVHTFAEQQYEGFKGFPCRCVFNRTFNNLMYHKLIKRDGESSVVVSSTGSTAKWYATKLGR</sequence>
<accession>A0A164QG18</accession>
<dbReference type="Proteomes" id="UP000076722">
    <property type="component" value="Unassembled WGS sequence"/>
</dbReference>
<dbReference type="AlphaFoldDB" id="A0A164QG18"/>
<reference evidence="1 2" key="1">
    <citation type="journal article" date="2016" name="Mol. Biol. Evol.">
        <title>Comparative Genomics of Early-Diverging Mushroom-Forming Fungi Provides Insights into the Origins of Lignocellulose Decay Capabilities.</title>
        <authorList>
            <person name="Nagy L.G."/>
            <person name="Riley R."/>
            <person name="Tritt A."/>
            <person name="Adam C."/>
            <person name="Daum C."/>
            <person name="Floudas D."/>
            <person name="Sun H."/>
            <person name="Yadav J.S."/>
            <person name="Pangilinan J."/>
            <person name="Larsson K.H."/>
            <person name="Matsuura K."/>
            <person name="Barry K."/>
            <person name="Labutti K."/>
            <person name="Kuo R."/>
            <person name="Ohm R.A."/>
            <person name="Bhattacharya S.S."/>
            <person name="Shirouzu T."/>
            <person name="Yoshinaga Y."/>
            <person name="Martin F.M."/>
            <person name="Grigoriev I.V."/>
            <person name="Hibbett D.S."/>
        </authorList>
    </citation>
    <scope>NUCLEOTIDE SEQUENCE [LARGE SCALE GENOMIC DNA]</scope>
    <source>
        <strain evidence="1 2">HHB9708</strain>
    </source>
</reference>